<evidence type="ECO:0000313" key="1">
    <source>
        <dbReference type="Proteomes" id="UP000887576"/>
    </source>
</evidence>
<organism evidence="1 2">
    <name type="scientific">Panagrolaimus sp. JU765</name>
    <dbReference type="NCBI Taxonomy" id="591449"/>
    <lineage>
        <taxon>Eukaryota</taxon>
        <taxon>Metazoa</taxon>
        <taxon>Ecdysozoa</taxon>
        <taxon>Nematoda</taxon>
        <taxon>Chromadorea</taxon>
        <taxon>Rhabditida</taxon>
        <taxon>Tylenchina</taxon>
        <taxon>Panagrolaimomorpha</taxon>
        <taxon>Panagrolaimoidea</taxon>
        <taxon>Panagrolaimidae</taxon>
        <taxon>Panagrolaimus</taxon>
    </lineage>
</organism>
<protein>
    <submittedName>
        <fullName evidence="2">Uncharacterized protein</fullName>
    </submittedName>
</protein>
<sequence>MVNEFKSLVDMEPAIFAYMCSSFVKYPIFMNLIYEKSCYSRYGDSGIDCHNVSAIYDDKQLQTDANHVYLLSSFVLLLPSIITSLILGSLSDSWSVKVPMLIPFVGHVCGDVVYIVQAMKIEWNPYYLLISDLITGLSGGFTAVIGTILSYNVKMTAATFRSSRVAGFEAAIGFGGTLGLILSGVIHQSFGYAYSFLIMMIMKLVGYFYILYFAKELIVTTQENEEEEIRKNIFSKLTEVFEFIISYKGRETFISLILTLIALAVEMFVYAGISDILYSYLRYKLGWNDKPYGWFNGTASGISSLLVLILYPILHTKFLIHDLNLAIFGILSKILFLIMFSFLFSQWWAYICLIPLVFNRFVSTGLRAGCSEFVDDHDQGKLFSMISMIEGITTIIASLVFNGLYPVTLNFFSGTCFLIVAISMLIPIGMISRVKRNHQNPNENIPNL</sequence>
<proteinExistence type="predicted"/>
<dbReference type="Proteomes" id="UP000887576">
    <property type="component" value="Unplaced"/>
</dbReference>
<evidence type="ECO:0000313" key="2">
    <source>
        <dbReference type="WBParaSite" id="JU765_v2.g6575.t1"/>
    </source>
</evidence>
<reference evidence="2" key="1">
    <citation type="submission" date="2022-11" db="UniProtKB">
        <authorList>
            <consortium name="WormBaseParasite"/>
        </authorList>
    </citation>
    <scope>IDENTIFICATION</scope>
</reference>
<dbReference type="WBParaSite" id="JU765_v2.g6575.t1">
    <property type="protein sequence ID" value="JU765_v2.g6575.t1"/>
    <property type="gene ID" value="JU765_v2.g6575"/>
</dbReference>
<accession>A0AC34RG86</accession>
<name>A0AC34RG86_9BILA</name>